<keyword evidence="10 13" id="KW-0324">Glycolysis</keyword>
<comment type="pathway">
    <text evidence="13 14">Carbohydrate degradation; glycolysis; D-glyceraldehyde 3-phosphate from glycerone phosphate: step 1/1.</text>
</comment>
<dbReference type="UniPathway" id="UPA00109">
    <property type="reaction ID" value="UER00189"/>
</dbReference>
<comment type="function">
    <text evidence="12 13">Involved in the gluconeogenesis. Catalyzes stereospecifically the conversion of dihydroxyacetone phosphate (DHAP) to D-glyceraldehyde-3-phosphate (G3P).</text>
</comment>
<evidence type="ECO:0000256" key="10">
    <source>
        <dbReference type="ARBA" id="ARBA00023152"/>
    </source>
</evidence>
<dbReference type="PANTHER" id="PTHR21139:SF42">
    <property type="entry name" value="TRIOSEPHOSPHATE ISOMERASE"/>
    <property type="match status" value="1"/>
</dbReference>
<dbReference type="InterPro" id="IPR035990">
    <property type="entry name" value="TIM_sf"/>
</dbReference>
<feature type="binding site" evidence="13">
    <location>
        <begin position="234"/>
        <end position="235"/>
    </location>
    <ligand>
        <name>substrate</name>
    </ligand>
</feature>
<dbReference type="PANTHER" id="PTHR21139">
    <property type="entry name" value="TRIOSEPHOSPHATE ISOMERASE"/>
    <property type="match status" value="1"/>
</dbReference>
<dbReference type="Gene3D" id="3.20.20.70">
    <property type="entry name" value="Aldolase class I"/>
    <property type="match status" value="1"/>
</dbReference>
<evidence type="ECO:0000256" key="5">
    <source>
        <dbReference type="ARBA" id="ARBA00011738"/>
    </source>
</evidence>
<comment type="subcellular location">
    <subcellularLocation>
        <location evidence="13 14">Cytoplasm</location>
    </subcellularLocation>
</comment>
<keyword evidence="8 13" id="KW-0312">Gluconeogenesis</keyword>
<comment type="similarity">
    <text evidence="4 13 14">Belongs to the triosephosphate isomerase family.</text>
</comment>
<dbReference type="HAMAP" id="MF_00147_B">
    <property type="entry name" value="TIM_B"/>
    <property type="match status" value="1"/>
</dbReference>
<dbReference type="Proteomes" id="UP000074119">
    <property type="component" value="Chromosome"/>
</dbReference>
<name>A0A127M2G8_9GAMM</name>
<evidence type="ECO:0000256" key="11">
    <source>
        <dbReference type="ARBA" id="ARBA00023235"/>
    </source>
</evidence>
<evidence type="ECO:0000256" key="12">
    <source>
        <dbReference type="ARBA" id="ARBA00055680"/>
    </source>
</evidence>
<evidence type="ECO:0000256" key="1">
    <source>
        <dbReference type="ARBA" id="ARBA00000474"/>
    </source>
</evidence>
<evidence type="ECO:0000256" key="4">
    <source>
        <dbReference type="ARBA" id="ARBA00007422"/>
    </source>
</evidence>
<dbReference type="InterPro" id="IPR020861">
    <property type="entry name" value="Triosephosphate_isomerase_AS"/>
</dbReference>
<sequence>MRSSLVAGNWKMYGDSASIGKLMANLRAALPSEPGVDIAVFPPSVYIARVVEGMSGSPVAVGAQNVCEQAGEGAYTGEVSAGMLADAGCRYVIVGHSERRAMYQDSNERVAQKAKQALAQGLTPIVCVGETEGQRDNGATLEVIAEQLQSVFAVLSIEDMRSIVVAYEPVWAIGTGKTATPSQAQEVHAFIRALFAKKDEPLAKGLRILYGGSVKAANAGELFAQADIDGGLVGGASLDAQEFSAICRAAE</sequence>
<dbReference type="CDD" id="cd00311">
    <property type="entry name" value="TIM"/>
    <property type="match status" value="1"/>
</dbReference>
<dbReference type="AlphaFoldDB" id="A0A127M2G8"/>
<dbReference type="RefSeq" id="WP_040803658.1">
    <property type="nucleotide sequence ID" value="NZ_CP014544.1"/>
</dbReference>
<dbReference type="GO" id="GO:0006096">
    <property type="term" value="P:glycolytic process"/>
    <property type="evidence" value="ECO:0007669"/>
    <property type="project" value="UniProtKB-UniRule"/>
</dbReference>
<feature type="binding site" evidence="13">
    <location>
        <begin position="9"/>
        <end position="11"/>
    </location>
    <ligand>
        <name>substrate</name>
    </ligand>
</feature>
<dbReference type="SUPFAM" id="SSF51351">
    <property type="entry name" value="Triosephosphate isomerase (TIM)"/>
    <property type="match status" value="1"/>
</dbReference>
<protein>
    <recommendedName>
        <fullName evidence="7 13">Triosephosphate isomerase</fullName>
        <shortName evidence="13">TIM</shortName>
        <shortName evidence="13">TPI</shortName>
        <ecNumber evidence="6 13">5.3.1.1</ecNumber>
    </recommendedName>
    <alternativeName>
        <fullName evidence="13">Triose-phosphate isomerase</fullName>
    </alternativeName>
</protein>
<dbReference type="EC" id="5.3.1.1" evidence="6 13"/>
<evidence type="ECO:0000256" key="6">
    <source>
        <dbReference type="ARBA" id="ARBA00011940"/>
    </source>
</evidence>
<gene>
    <name evidence="13" type="primary">tpiA</name>
    <name evidence="15" type="ORF">AZF00_03455</name>
</gene>
<keyword evidence="9 13" id="KW-0963">Cytoplasm</keyword>
<feature type="active site" description="Proton acceptor" evidence="13">
    <location>
        <position position="168"/>
    </location>
</feature>
<evidence type="ECO:0000256" key="8">
    <source>
        <dbReference type="ARBA" id="ARBA00022432"/>
    </source>
</evidence>
<evidence type="ECO:0000256" key="2">
    <source>
        <dbReference type="ARBA" id="ARBA00004742"/>
    </source>
</evidence>
<keyword evidence="11 13" id="KW-0413">Isomerase</keyword>
<dbReference type="FunFam" id="3.20.20.70:FF:000020">
    <property type="entry name" value="Triosephosphate isomerase"/>
    <property type="match status" value="1"/>
</dbReference>
<accession>A0A127M2G8</accession>
<dbReference type="UniPathway" id="UPA00138"/>
<evidence type="ECO:0000256" key="13">
    <source>
        <dbReference type="HAMAP-Rule" id="MF_00147"/>
    </source>
</evidence>
<dbReference type="InterPro" id="IPR013785">
    <property type="entry name" value="Aldolase_TIM"/>
</dbReference>
<reference evidence="15 16" key="1">
    <citation type="submission" date="2015-12" db="EMBL/GenBank/DDBJ databases">
        <authorList>
            <person name="Shamseldin A."/>
            <person name="Moawad H."/>
            <person name="Abd El-Rahim W.M."/>
            <person name="Sadowsky M.J."/>
        </authorList>
    </citation>
    <scope>NUCLEOTIDE SEQUENCE [LARGE SCALE GENOMIC DNA]</scope>
    <source>
        <strain evidence="15 16">SM2</strain>
    </source>
</reference>
<dbReference type="GO" id="GO:0019563">
    <property type="term" value="P:glycerol catabolic process"/>
    <property type="evidence" value="ECO:0007669"/>
    <property type="project" value="TreeGrafter"/>
</dbReference>
<dbReference type="STRING" id="1470434.AZF00_03455"/>
<dbReference type="InterPro" id="IPR000652">
    <property type="entry name" value="Triosephosphate_isomerase"/>
</dbReference>
<dbReference type="Pfam" id="PF00121">
    <property type="entry name" value="TIM"/>
    <property type="match status" value="1"/>
</dbReference>
<dbReference type="PROSITE" id="PS51440">
    <property type="entry name" value="TIM_2"/>
    <property type="match status" value="1"/>
</dbReference>
<feature type="binding site" evidence="13">
    <location>
        <position position="213"/>
    </location>
    <ligand>
        <name>substrate</name>
    </ligand>
</feature>
<evidence type="ECO:0000313" key="15">
    <source>
        <dbReference type="EMBL" id="AMO67414.1"/>
    </source>
</evidence>
<comment type="catalytic activity">
    <reaction evidence="1 13 14">
        <text>D-glyceraldehyde 3-phosphate = dihydroxyacetone phosphate</text>
        <dbReference type="Rhea" id="RHEA:18585"/>
        <dbReference type="ChEBI" id="CHEBI:57642"/>
        <dbReference type="ChEBI" id="CHEBI:59776"/>
        <dbReference type="EC" id="5.3.1.1"/>
    </reaction>
</comment>
<evidence type="ECO:0000256" key="9">
    <source>
        <dbReference type="ARBA" id="ARBA00022490"/>
    </source>
</evidence>
<comment type="subunit">
    <text evidence="5 13 14">Homodimer.</text>
</comment>
<dbReference type="EMBL" id="CP014544">
    <property type="protein sequence ID" value="AMO67414.1"/>
    <property type="molecule type" value="Genomic_DNA"/>
</dbReference>
<dbReference type="GO" id="GO:0004807">
    <property type="term" value="F:triose-phosphate isomerase activity"/>
    <property type="evidence" value="ECO:0007669"/>
    <property type="project" value="UniProtKB-UniRule"/>
</dbReference>
<dbReference type="InterPro" id="IPR022896">
    <property type="entry name" value="TrioseP_Isoase_bac/euk"/>
</dbReference>
<feature type="binding site" evidence="13">
    <location>
        <position position="174"/>
    </location>
    <ligand>
        <name>substrate</name>
    </ligand>
</feature>
<feature type="active site" description="Electrophile" evidence="13">
    <location>
        <position position="96"/>
    </location>
</feature>
<evidence type="ECO:0000313" key="16">
    <source>
        <dbReference type="Proteomes" id="UP000074119"/>
    </source>
</evidence>
<dbReference type="GO" id="GO:0005829">
    <property type="term" value="C:cytosol"/>
    <property type="evidence" value="ECO:0007669"/>
    <property type="project" value="TreeGrafter"/>
</dbReference>
<evidence type="ECO:0000256" key="3">
    <source>
        <dbReference type="ARBA" id="ARBA00004939"/>
    </source>
</evidence>
<dbReference type="PROSITE" id="PS00171">
    <property type="entry name" value="TIM_1"/>
    <property type="match status" value="1"/>
</dbReference>
<evidence type="ECO:0000256" key="14">
    <source>
        <dbReference type="RuleBase" id="RU363013"/>
    </source>
</evidence>
<evidence type="ECO:0000256" key="7">
    <source>
        <dbReference type="ARBA" id="ARBA00019397"/>
    </source>
</evidence>
<organism evidence="15 16">
    <name type="scientific">Zhongshania aliphaticivorans</name>
    <dbReference type="NCBI Taxonomy" id="1470434"/>
    <lineage>
        <taxon>Bacteria</taxon>
        <taxon>Pseudomonadati</taxon>
        <taxon>Pseudomonadota</taxon>
        <taxon>Gammaproteobacteria</taxon>
        <taxon>Cellvibrionales</taxon>
        <taxon>Spongiibacteraceae</taxon>
        <taxon>Zhongshania</taxon>
    </lineage>
</organism>
<dbReference type="KEGG" id="zal:AZF00_03455"/>
<comment type="pathway">
    <text evidence="2 13 14">Carbohydrate biosynthesis; gluconeogenesis.</text>
</comment>
<comment type="pathway">
    <text evidence="3">Carbohydrate metabolism; erythritol degradation.</text>
</comment>
<proteinExistence type="inferred from homology"/>
<dbReference type="GO" id="GO:0046166">
    <property type="term" value="P:glyceraldehyde-3-phosphate biosynthetic process"/>
    <property type="evidence" value="ECO:0007669"/>
    <property type="project" value="TreeGrafter"/>
</dbReference>
<dbReference type="NCBIfam" id="TIGR00419">
    <property type="entry name" value="tim"/>
    <property type="match status" value="1"/>
</dbReference>
<dbReference type="GO" id="GO:0006094">
    <property type="term" value="P:gluconeogenesis"/>
    <property type="evidence" value="ECO:0007669"/>
    <property type="project" value="UniProtKB-UniRule"/>
</dbReference>